<name>A0A915KTS1_ROMCU</name>
<organism evidence="1 2">
    <name type="scientific">Romanomermis culicivorax</name>
    <name type="common">Nematode worm</name>
    <dbReference type="NCBI Taxonomy" id="13658"/>
    <lineage>
        <taxon>Eukaryota</taxon>
        <taxon>Metazoa</taxon>
        <taxon>Ecdysozoa</taxon>
        <taxon>Nematoda</taxon>
        <taxon>Enoplea</taxon>
        <taxon>Dorylaimia</taxon>
        <taxon>Mermithida</taxon>
        <taxon>Mermithoidea</taxon>
        <taxon>Mermithidae</taxon>
        <taxon>Romanomermis</taxon>
    </lineage>
</organism>
<evidence type="ECO:0000313" key="2">
    <source>
        <dbReference type="WBParaSite" id="nRc.2.0.1.t42320-RA"/>
    </source>
</evidence>
<protein>
    <submittedName>
        <fullName evidence="2">Uncharacterized protein</fullName>
    </submittedName>
</protein>
<dbReference type="AlphaFoldDB" id="A0A915KTS1"/>
<sequence length="143" mass="16749">MFTGDIGLQHLKLFPYVFDSANQWNSDRIARDISTILYYFWSSTIKEEQRIKDDIQQHLERLKIDKKIIKQITGEGPNPGAKNRNDTAHGTLVMHAPHGISSKIMDYMYNHFDIVPIIFEETRAKRCAEDDNITVDKWYQEDC</sequence>
<reference evidence="2" key="1">
    <citation type="submission" date="2022-11" db="UniProtKB">
        <authorList>
            <consortium name="WormBaseParasite"/>
        </authorList>
    </citation>
    <scope>IDENTIFICATION</scope>
</reference>
<keyword evidence="1" id="KW-1185">Reference proteome</keyword>
<evidence type="ECO:0000313" key="1">
    <source>
        <dbReference type="Proteomes" id="UP000887565"/>
    </source>
</evidence>
<proteinExistence type="predicted"/>
<accession>A0A915KTS1</accession>
<dbReference type="Proteomes" id="UP000887565">
    <property type="component" value="Unplaced"/>
</dbReference>
<dbReference type="WBParaSite" id="nRc.2.0.1.t42320-RA">
    <property type="protein sequence ID" value="nRc.2.0.1.t42320-RA"/>
    <property type="gene ID" value="nRc.2.0.1.g42320"/>
</dbReference>